<feature type="chain" id="PRO_5020682107" description="WD40 repeat protein" evidence="1">
    <location>
        <begin position="30"/>
        <end position="464"/>
    </location>
</feature>
<keyword evidence="3" id="KW-1185">Reference proteome</keyword>
<protein>
    <recommendedName>
        <fullName evidence="4">WD40 repeat protein</fullName>
    </recommendedName>
</protein>
<evidence type="ECO:0000256" key="1">
    <source>
        <dbReference type="SAM" id="SignalP"/>
    </source>
</evidence>
<dbReference type="SUPFAM" id="SSF50969">
    <property type="entry name" value="YVTN repeat-like/Quinoprotein amine dehydrogenase"/>
    <property type="match status" value="1"/>
</dbReference>
<name>A0A4V2S2P7_9GAMM</name>
<reference evidence="2 3" key="1">
    <citation type="journal article" date="2015" name="Stand. Genomic Sci.">
        <title>Genomic Encyclopedia of Bacterial and Archaeal Type Strains, Phase III: the genomes of soil and plant-associated and newly described type strains.</title>
        <authorList>
            <person name="Whitman W.B."/>
            <person name="Woyke T."/>
            <person name="Klenk H.P."/>
            <person name="Zhou Y."/>
            <person name="Lilburn T.G."/>
            <person name="Beck B.J."/>
            <person name="De Vos P."/>
            <person name="Vandamme P."/>
            <person name="Eisen J.A."/>
            <person name="Garrity G."/>
            <person name="Hugenholtz P."/>
            <person name="Kyrpides N.C."/>
        </authorList>
    </citation>
    <scope>NUCLEOTIDE SEQUENCE [LARGE SCALE GENOMIC DNA]</scope>
    <source>
        <strain evidence="2 3">A3</strain>
    </source>
</reference>
<dbReference type="OrthoDB" id="3260213at2"/>
<proteinExistence type="predicted"/>
<evidence type="ECO:0000313" key="3">
    <source>
        <dbReference type="Proteomes" id="UP000294862"/>
    </source>
</evidence>
<evidence type="ECO:0008006" key="4">
    <source>
        <dbReference type="Google" id="ProtNLM"/>
    </source>
</evidence>
<feature type="signal peptide" evidence="1">
    <location>
        <begin position="1"/>
        <end position="29"/>
    </location>
</feature>
<sequence length="464" mass="50654">MPASPLRTASLLAVSVTVSSIFTIAPVRAESVPDTVFDSGFEAPVGGGMANACDGFYQPGFALLEGKINPPAGSLAKPAKGQAFADPGFDTCMVRMTQHDVEPPQQFARNDYSRRQPFNADNSRVLVYGSGGNWHIYDANTLQYDKRLNGPAGDAEVQWHPTDPNSIYYMPTNGGMKIFKLDIRSNTSTTVADFTGRLPWSNAARLWTKSEGSPSRDGRYWGFQAETSSFGILGYVVYDLQANQIVGTRNASVRPDHTSMTPSGRWFTSSDDTLGTWAWSPDFTQKKKLLHKSEHSDIAVGANGHDLYTSIDFQSNNGDVFFVDIDACPSVPADADPASTPECPRTVLFPTYVNGSSTSVHISGKAYDKPGWVLISTYNTRQDRSGAWPWFTNKEIAVELKANGRVFGLGYHHGGDDGYWTENQGAVNRDFTRAAFNSNWSTGSATDVDDYLIQLEPGMIPAAQ</sequence>
<dbReference type="InterPro" id="IPR011044">
    <property type="entry name" value="Quino_amine_DH_bsu"/>
</dbReference>
<gene>
    <name evidence="2" type="ORF">EV148_103210</name>
</gene>
<keyword evidence="1" id="KW-0732">Signal</keyword>
<accession>A0A4V2S2P7</accession>
<dbReference type="Proteomes" id="UP000294862">
    <property type="component" value="Unassembled WGS sequence"/>
</dbReference>
<evidence type="ECO:0000313" key="2">
    <source>
        <dbReference type="EMBL" id="TCO41290.1"/>
    </source>
</evidence>
<dbReference type="RefSeq" id="WP_131996151.1">
    <property type="nucleotide sequence ID" value="NZ_JACGXM010000004.1"/>
</dbReference>
<dbReference type="AlphaFoldDB" id="A0A4V2S2P7"/>
<comment type="caution">
    <text evidence="2">The sequence shown here is derived from an EMBL/GenBank/DDBJ whole genome shotgun (WGS) entry which is preliminary data.</text>
</comment>
<dbReference type="EMBL" id="SLWQ01000003">
    <property type="protein sequence ID" value="TCO41290.1"/>
    <property type="molecule type" value="Genomic_DNA"/>
</dbReference>
<organism evidence="2 3">
    <name type="scientific">Dokdonella fugitiva</name>
    <dbReference type="NCBI Taxonomy" id="328517"/>
    <lineage>
        <taxon>Bacteria</taxon>
        <taxon>Pseudomonadati</taxon>
        <taxon>Pseudomonadota</taxon>
        <taxon>Gammaproteobacteria</taxon>
        <taxon>Lysobacterales</taxon>
        <taxon>Rhodanobacteraceae</taxon>
        <taxon>Dokdonella</taxon>
    </lineage>
</organism>